<sequence length="793" mass="88128">MFGTGAFTYRERGKRIIILNTEPPLLFQTIRGVVVEAETNQPIPGANVIIKNLDPLIGASTDTYGQFKLEKVPVGKQSLMATFSGYWPSNLENLTVDAGKELVLRIALRESVTELESVVVVAELDKARPLNEMAVVSAKSFTVEETSKYAGSFNDPARMATTYAGVVSAPDDTDNGIIIRGNSPRGLLWRLEGIEIANPNHFASDGASSGAISMLNSNALTNSDFLTGAFPAEYGNAFSGVFDLKLRNGNNEKREYALQAGFLGLDASFEGPIRRPAGRGVPNASYLINYRYSTISLLENLGLNAANDGVNVPAYQDLSFKINMPTQSAGTFSLYGLGGTSDTEELFDETSNNQVFSLKESEKYRLGLIGFSHIINLGYKSYLETGISHNETQYDFFLEGVSDGQVFDEDIEDYRNGVSRISTSLQTKFNAKHSTKIGAIYSDFSYDINSIGREVTGELKYQANETGSFGMWQSFVSHKFNLSNSLTMTGGVHYIRLNLDGQDNIEPRFGLKWQFKADQALSFGFGLHSRKEETSLYFTELFRTDLTAYLPNRNLELAKARHFVVGYDRDFKDDFHLKLEAYYQDLYDIPVSADPSESYSSLNQDNAFQRLPLVNEGRGRNYGIELTFEKFLSKGYFFLITSSLYNSEFRAIADDWFNSRYNGNYNLNAVGGKTFKVGSVSKNKTLSIGLETVIGGGARTTEINLPASIQAQETVFFDNRPFGRQLDDYARIDFQIALKTNKRKITHEWKLDIQNVTSRSNIVAERFSRAAGAVVPSSFAGEIIPVLSYKIIF</sequence>
<dbReference type="InterPro" id="IPR008969">
    <property type="entry name" value="CarboxyPept-like_regulatory"/>
</dbReference>
<dbReference type="GO" id="GO:0015344">
    <property type="term" value="F:siderophore uptake transmembrane transporter activity"/>
    <property type="evidence" value="ECO:0007669"/>
    <property type="project" value="TreeGrafter"/>
</dbReference>
<evidence type="ECO:0000313" key="3">
    <source>
        <dbReference type="Proteomes" id="UP000095552"/>
    </source>
</evidence>
<protein>
    <recommendedName>
        <fullName evidence="4">TonB-dependent receptor</fullName>
    </recommendedName>
</protein>
<dbReference type="GO" id="GO:0044718">
    <property type="term" value="P:siderophore transmembrane transport"/>
    <property type="evidence" value="ECO:0007669"/>
    <property type="project" value="TreeGrafter"/>
</dbReference>
<keyword evidence="1" id="KW-0732">Signal</keyword>
<organism evidence="2 3">
    <name type="scientific">Roseivirga misakiensis</name>
    <dbReference type="NCBI Taxonomy" id="1563681"/>
    <lineage>
        <taxon>Bacteria</taxon>
        <taxon>Pseudomonadati</taxon>
        <taxon>Bacteroidota</taxon>
        <taxon>Cytophagia</taxon>
        <taxon>Cytophagales</taxon>
        <taxon>Roseivirgaceae</taxon>
        <taxon>Roseivirga</taxon>
    </lineage>
</organism>
<dbReference type="STRING" id="1563681.BFP71_05065"/>
<dbReference type="Gene3D" id="2.170.130.10">
    <property type="entry name" value="TonB-dependent receptor, plug domain"/>
    <property type="match status" value="1"/>
</dbReference>
<dbReference type="InterPro" id="IPR039426">
    <property type="entry name" value="TonB-dep_rcpt-like"/>
</dbReference>
<dbReference type="EMBL" id="MDGQ01000003">
    <property type="protein sequence ID" value="OEK07267.1"/>
    <property type="molecule type" value="Genomic_DNA"/>
</dbReference>
<dbReference type="Gene3D" id="2.60.40.1120">
    <property type="entry name" value="Carboxypeptidase-like, regulatory domain"/>
    <property type="match status" value="1"/>
</dbReference>
<accession>A0A1E5T7I3</accession>
<reference evidence="2 3" key="1">
    <citation type="submission" date="2016-08" db="EMBL/GenBank/DDBJ databases">
        <title>Draft genome of Fabibacter sp. strain SK-8.</title>
        <authorList>
            <person name="Wong S.-K."/>
            <person name="Hamasaki K."/>
            <person name="Yoshizawa S."/>
        </authorList>
    </citation>
    <scope>NUCLEOTIDE SEQUENCE [LARGE SCALE GENOMIC DNA]</scope>
    <source>
        <strain evidence="2 3">SK-8</strain>
    </source>
</reference>
<dbReference type="PANTHER" id="PTHR30069:SF29">
    <property type="entry name" value="HEMOGLOBIN AND HEMOGLOBIN-HAPTOGLOBIN-BINDING PROTEIN 1-RELATED"/>
    <property type="match status" value="1"/>
</dbReference>
<proteinExistence type="predicted"/>
<evidence type="ECO:0008006" key="4">
    <source>
        <dbReference type="Google" id="ProtNLM"/>
    </source>
</evidence>
<dbReference type="SUPFAM" id="SSF49464">
    <property type="entry name" value="Carboxypeptidase regulatory domain-like"/>
    <property type="match status" value="1"/>
</dbReference>
<name>A0A1E5T7I3_9BACT</name>
<keyword evidence="3" id="KW-1185">Reference proteome</keyword>
<dbReference type="SUPFAM" id="SSF56935">
    <property type="entry name" value="Porins"/>
    <property type="match status" value="1"/>
</dbReference>
<evidence type="ECO:0000256" key="1">
    <source>
        <dbReference type="ARBA" id="ARBA00022729"/>
    </source>
</evidence>
<dbReference type="GO" id="GO:0009279">
    <property type="term" value="C:cell outer membrane"/>
    <property type="evidence" value="ECO:0007669"/>
    <property type="project" value="TreeGrafter"/>
</dbReference>
<dbReference type="AlphaFoldDB" id="A0A1E5T7I3"/>
<dbReference type="Proteomes" id="UP000095552">
    <property type="component" value="Unassembled WGS sequence"/>
</dbReference>
<dbReference type="PANTHER" id="PTHR30069">
    <property type="entry name" value="TONB-DEPENDENT OUTER MEMBRANE RECEPTOR"/>
    <property type="match status" value="1"/>
</dbReference>
<gene>
    <name evidence="2" type="ORF">BFP71_05065</name>
</gene>
<dbReference type="Pfam" id="PF13715">
    <property type="entry name" value="CarbopepD_reg_2"/>
    <property type="match status" value="1"/>
</dbReference>
<dbReference type="InterPro" id="IPR037066">
    <property type="entry name" value="Plug_dom_sf"/>
</dbReference>
<comment type="caution">
    <text evidence="2">The sequence shown here is derived from an EMBL/GenBank/DDBJ whole genome shotgun (WGS) entry which is preliminary data.</text>
</comment>
<evidence type="ECO:0000313" key="2">
    <source>
        <dbReference type="EMBL" id="OEK07267.1"/>
    </source>
</evidence>